<dbReference type="Gramene" id="EOY30220">
    <property type="protein sequence ID" value="EOY30220"/>
    <property type="gene ID" value="TCM_037499"/>
</dbReference>
<dbReference type="eggNOG" id="KOG2969">
    <property type="taxonomic scope" value="Eukaryota"/>
</dbReference>
<dbReference type="FunCoup" id="A0A061GK51">
    <property type="interactions" value="1985"/>
</dbReference>
<evidence type="ECO:0000259" key="10">
    <source>
        <dbReference type="Pfam" id="PF08511"/>
    </source>
</evidence>
<dbReference type="OMA" id="FLENRIH"/>
<accession>A0A061GK51</accession>
<dbReference type="InterPro" id="IPR012762">
    <property type="entry name" value="Ubiq_biosynth_COQ9"/>
</dbReference>
<keyword evidence="4 8" id="KW-0831">Ubiquinone biosynthesis</keyword>
<comment type="function">
    <text evidence="8">Membrane-associated protein that warps the membrane surface to access and bind aromatic isoprenes with high specificity, including ubiquinone (CoQ) isoprene intermediates and presents them directly to Coq7, therefore facilitating the Coq7-mediated hydroxylase step. Participates in the biosynthesis of coenzyme Q, also named ubiquinone, an essential lipid-soluble electron transporter for aerobic cellular respiration.</text>
</comment>
<keyword evidence="7 8" id="KW-0496">Mitochondrion</keyword>
<evidence type="ECO:0000313" key="11">
    <source>
        <dbReference type="EMBL" id="EOY30220.1"/>
    </source>
</evidence>
<feature type="compositionally biased region" description="Low complexity" evidence="9">
    <location>
        <begin position="52"/>
        <end position="72"/>
    </location>
</feature>
<dbReference type="HOGENOM" id="CLU_057411_2_0_1"/>
<evidence type="ECO:0000256" key="8">
    <source>
        <dbReference type="RuleBase" id="RU366063"/>
    </source>
</evidence>
<dbReference type="GO" id="GO:0008289">
    <property type="term" value="F:lipid binding"/>
    <property type="evidence" value="ECO:0000318"/>
    <property type="project" value="GO_Central"/>
</dbReference>
<reference evidence="11 12" key="1">
    <citation type="journal article" date="2013" name="Genome Biol.">
        <title>The genome sequence of the most widely cultivated cacao type and its use to identify candidate genes regulating pod color.</title>
        <authorList>
            <person name="Motamayor J.C."/>
            <person name="Mockaitis K."/>
            <person name="Schmutz J."/>
            <person name="Haiminen N."/>
            <person name="Iii D.L."/>
            <person name="Cornejo O."/>
            <person name="Findley S.D."/>
            <person name="Zheng P."/>
            <person name="Utro F."/>
            <person name="Royaert S."/>
            <person name="Saski C."/>
            <person name="Jenkins J."/>
            <person name="Podicheti R."/>
            <person name="Zhao M."/>
            <person name="Scheffler B.E."/>
            <person name="Stack J.C."/>
            <person name="Feltus F.A."/>
            <person name="Mustiga G.M."/>
            <person name="Amores F."/>
            <person name="Phillips W."/>
            <person name="Marelli J.P."/>
            <person name="May G.D."/>
            <person name="Shapiro H."/>
            <person name="Ma J."/>
            <person name="Bustamante C.D."/>
            <person name="Schnell R.J."/>
            <person name="Main D."/>
            <person name="Gilbert D."/>
            <person name="Parida L."/>
            <person name="Kuhn D.N."/>
        </authorList>
    </citation>
    <scope>NUCLEOTIDE SEQUENCE [LARGE SCALE GENOMIC DNA]</scope>
    <source>
        <strain evidence="12">cv. Matina 1-6</strain>
    </source>
</reference>
<gene>
    <name evidence="11" type="ORF">TCM_037499</name>
</gene>
<dbReference type="STRING" id="3641.A0A061GK51"/>
<dbReference type="Pfam" id="PF08511">
    <property type="entry name" value="COQ9"/>
    <property type="match status" value="1"/>
</dbReference>
<dbReference type="InterPro" id="IPR013718">
    <property type="entry name" value="COQ9_C"/>
</dbReference>
<dbReference type="UniPathway" id="UPA00232"/>
<proteinExistence type="inferred from homology"/>
<dbReference type="Proteomes" id="UP000026915">
    <property type="component" value="Chromosome 9"/>
</dbReference>
<evidence type="ECO:0000256" key="4">
    <source>
        <dbReference type="ARBA" id="ARBA00022688"/>
    </source>
</evidence>
<feature type="region of interest" description="Disordered" evidence="9">
    <location>
        <begin position="44"/>
        <end position="91"/>
    </location>
</feature>
<sequence>MYRTAANRLFHDATLINNGGEGRLLRFPNLRTVISSSLFSTTVDPQPFPNQTLSPSDSSTVSSSTSSSTSSTSGGGPRDKRKNPRAAYEEEQARVLPASLRHVMRLGWSEEAMVAGAKDVGVSPSIVGSFPRKEAALVSVCLIIACCHVSLVHGNALIKINLKFFMDDCLQRLIDKTDSGEVLQNLIPSQHISKLVRIHLEKCKRPKYQNGLKLSAFNIKQLGMLADEIRHAAGYEASDVDCYVKCTVLGGIYSTTETYTLTDGLPEFRDTWLFLDDLVKDAFDLKKTIQEAKYLAEAVGAGMGSSLQGFVSRDES</sequence>
<dbReference type="EMBL" id="CM001887">
    <property type="protein sequence ID" value="EOY30220.1"/>
    <property type="molecule type" value="Genomic_DNA"/>
</dbReference>
<dbReference type="PANTHER" id="PTHR21427">
    <property type="entry name" value="UBIQUINONE BIOSYNTHESIS PROTEIN COQ9, MITOCHONDRIAL"/>
    <property type="match status" value="1"/>
</dbReference>
<dbReference type="InParanoid" id="A0A061GK51"/>
<comment type="similarity">
    <text evidence="3 8">Belongs to the COQ9 family.</text>
</comment>
<keyword evidence="5" id="KW-0809">Transit peptide</keyword>
<dbReference type="GO" id="GO:0006744">
    <property type="term" value="P:ubiquinone biosynthetic process"/>
    <property type="evidence" value="ECO:0000318"/>
    <property type="project" value="GO_Central"/>
</dbReference>
<organism evidence="11 12">
    <name type="scientific">Theobroma cacao</name>
    <name type="common">Cacao</name>
    <name type="synonym">Cocoa</name>
    <dbReference type="NCBI Taxonomy" id="3641"/>
    <lineage>
        <taxon>Eukaryota</taxon>
        <taxon>Viridiplantae</taxon>
        <taxon>Streptophyta</taxon>
        <taxon>Embryophyta</taxon>
        <taxon>Tracheophyta</taxon>
        <taxon>Spermatophyta</taxon>
        <taxon>Magnoliopsida</taxon>
        <taxon>eudicotyledons</taxon>
        <taxon>Gunneridae</taxon>
        <taxon>Pentapetalae</taxon>
        <taxon>rosids</taxon>
        <taxon>malvids</taxon>
        <taxon>Malvales</taxon>
        <taxon>Malvaceae</taxon>
        <taxon>Byttnerioideae</taxon>
        <taxon>Theobroma</taxon>
    </lineage>
</organism>
<evidence type="ECO:0000256" key="2">
    <source>
        <dbReference type="ARBA" id="ARBA00004749"/>
    </source>
</evidence>
<evidence type="ECO:0000256" key="6">
    <source>
        <dbReference type="ARBA" id="ARBA00023121"/>
    </source>
</evidence>
<evidence type="ECO:0000256" key="5">
    <source>
        <dbReference type="ARBA" id="ARBA00022946"/>
    </source>
</evidence>
<evidence type="ECO:0000256" key="9">
    <source>
        <dbReference type="SAM" id="MobiDB-lite"/>
    </source>
</evidence>
<keyword evidence="12" id="KW-1185">Reference proteome</keyword>
<evidence type="ECO:0000256" key="3">
    <source>
        <dbReference type="ARBA" id="ARBA00010766"/>
    </source>
</evidence>
<keyword evidence="6 8" id="KW-0446">Lipid-binding</keyword>
<comment type="subcellular location">
    <subcellularLocation>
        <location evidence="1 8">Mitochondrion</location>
    </subcellularLocation>
</comment>
<dbReference type="AlphaFoldDB" id="A0A061GK51"/>
<evidence type="ECO:0000313" key="12">
    <source>
        <dbReference type="Proteomes" id="UP000026915"/>
    </source>
</evidence>
<name>A0A061GK51_THECC</name>
<dbReference type="PANTHER" id="PTHR21427:SF19">
    <property type="entry name" value="UBIQUINONE BIOSYNTHESIS PROTEIN COQ9, MITOCHONDRIAL"/>
    <property type="match status" value="1"/>
</dbReference>
<comment type="pathway">
    <text evidence="2 8">Cofactor biosynthesis; ubiquinone biosynthesis.</text>
</comment>
<protein>
    <recommendedName>
        <fullName evidence="8">Ubiquinone biosynthesis protein</fullName>
    </recommendedName>
</protein>
<dbReference type="GO" id="GO:0005743">
    <property type="term" value="C:mitochondrial inner membrane"/>
    <property type="evidence" value="ECO:0000318"/>
    <property type="project" value="GO_Central"/>
</dbReference>
<feature type="domain" description="COQ9 C-terminal" evidence="10">
    <location>
        <begin position="219"/>
        <end position="284"/>
    </location>
</feature>
<evidence type="ECO:0000256" key="1">
    <source>
        <dbReference type="ARBA" id="ARBA00004173"/>
    </source>
</evidence>
<keyword evidence="11" id="KW-0830">Ubiquinone</keyword>
<evidence type="ECO:0000256" key="7">
    <source>
        <dbReference type="ARBA" id="ARBA00023128"/>
    </source>
</evidence>